<organism evidence="1 2">
    <name type="scientific">Cichorium intybus</name>
    <name type="common">Chicory</name>
    <dbReference type="NCBI Taxonomy" id="13427"/>
    <lineage>
        <taxon>Eukaryota</taxon>
        <taxon>Viridiplantae</taxon>
        <taxon>Streptophyta</taxon>
        <taxon>Embryophyta</taxon>
        <taxon>Tracheophyta</taxon>
        <taxon>Spermatophyta</taxon>
        <taxon>Magnoliopsida</taxon>
        <taxon>eudicotyledons</taxon>
        <taxon>Gunneridae</taxon>
        <taxon>Pentapetalae</taxon>
        <taxon>asterids</taxon>
        <taxon>campanulids</taxon>
        <taxon>Asterales</taxon>
        <taxon>Asteraceae</taxon>
        <taxon>Cichorioideae</taxon>
        <taxon>Cichorieae</taxon>
        <taxon>Cichoriinae</taxon>
        <taxon>Cichorium</taxon>
    </lineage>
</organism>
<dbReference type="Proteomes" id="UP001055811">
    <property type="component" value="Linkage Group LG05"/>
</dbReference>
<comment type="caution">
    <text evidence="1">The sequence shown here is derived from an EMBL/GenBank/DDBJ whole genome shotgun (WGS) entry which is preliminary data.</text>
</comment>
<reference evidence="2" key="1">
    <citation type="journal article" date="2022" name="Mol. Ecol. Resour.">
        <title>The genomes of chicory, endive, great burdock and yacon provide insights into Asteraceae palaeo-polyploidization history and plant inulin production.</title>
        <authorList>
            <person name="Fan W."/>
            <person name="Wang S."/>
            <person name="Wang H."/>
            <person name="Wang A."/>
            <person name="Jiang F."/>
            <person name="Liu H."/>
            <person name="Zhao H."/>
            <person name="Xu D."/>
            <person name="Zhang Y."/>
        </authorList>
    </citation>
    <scope>NUCLEOTIDE SEQUENCE [LARGE SCALE GENOMIC DNA]</scope>
    <source>
        <strain evidence="2">cv. Punajuju</strain>
    </source>
</reference>
<keyword evidence="2" id="KW-1185">Reference proteome</keyword>
<sequence>MMICALCSPKKRRHLLATGGYSPFVLNRLCVNPLSIDLFLPLFHTDEQTIIDLFLPDLTDIETEKLLAVFVEAEMSKRLAMMAVKDSGGASGSLTIGRPVVHGATVDLRDRVRPWCYGGLERQSI</sequence>
<evidence type="ECO:0000313" key="2">
    <source>
        <dbReference type="Proteomes" id="UP001055811"/>
    </source>
</evidence>
<reference evidence="1 2" key="2">
    <citation type="journal article" date="2022" name="Mol. Ecol. Resour.">
        <title>The genomes of chicory, endive, great burdock and yacon provide insights into Asteraceae paleo-polyploidization history and plant inulin production.</title>
        <authorList>
            <person name="Fan W."/>
            <person name="Wang S."/>
            <person name="Wang H."/>
            <person name="Wang A."/>
            <person name="Jiang F."/>
            <person name="Liu H."/>
            <person name="Zhao H."/>
            <person name="Xu D."/>
            <person name="Zhang Y."/>
        </authorList>
    </citation>
    <scope>NUCLEOTIDE SEQUENCE [LARGE SCALE GENOMIC DNA]</scope>
    <source>
        <strain evidence="2">cv. Punajuju</strain>
        <tissue evidence="1">Leaves</tissue>
    </source>
</reference>
<accession>A0ACB9CXC6</accession>
<proteinExistence type="predicted"/>
<name>A0ACB9CXC6_CICIN</name>
<protein>
    <submittedName>
        <fullName evidence="1">Uncharacterized protein</fullName>
    </submittedName>
</protein>
<gene>
    <name evidence="1" type="ORF">L2E82_29151</name>
</gene>
<dbReference type="EMBL" id="CM042013">
    <property type="protein sequence ID" value="KAI3738901.1"/>
    <property type="molecule type" value="Genomic_DNA"/>
</dbReference>
<evidence type="ECO:0000313" key="1">
    <source>
        <dbReference type="EMBL" id="KAI3738901.1"/>
    </source>
</evidence>